<dbReference type="Proteomes" id="UP000734854">
    <property type="component" value="Unassembled WGS sequence"/>
</dbReference>
<organism evidence="1 2">
    <name type="scientific">Zingiber officinale</name>
    <name type="common">Ginger</name>
    <name type="synonym">Amomum zingiber</name>
    <dbReference type="NCBI Taxonomy" id="94328"/>
    <lineage>
        <taxon>Eukaryota</taxon>
        <taxon>Viridiplantae</taxon>
        <taxon>Streptophyta</taxon>
        <taxon>Embryophyta</taxon>
        <taxon>Tracheophyta</taxon>
        <taxon>Spermatophyta</taxon>
        <taxon>Magnoliopsida</taxon>
        <taxon>Liliopsida</taxon>
        <taxon>Zingiberales</taxon>
        <taxon>Zingiberaceae</taxon>
        <taxon>Zingiber</taxon>
    </lineage>
</organism>
<accession>A0A8J5KBY0</accession>
<dbReference type="PANTHER" id="PTHR47880:SF1">
    <property type="entry name" value="OS05G0353300 PROTEIN"/>
    <property type="match status" value="1"/>
</dbReference>
<comment type="caution">
    <text evidence="1">The sequence shown here is derived from an EMBL/GenBank/DDBJ whole genome shotgun (WGS) entry which is preliminary data.</text>
</comment>
<dbReference type="OrthoDB" id="2019753at2759"/>
<name>A0A8J5KBY0_ZINOF</name>
<evidence type="ECO:0008006" key="3">
    <source>
        <dbReference type="Google" id="ProtNLM"/>
    </source>
</evidence>
<reference evidence="1 2" key="1">
    <citation type="submission" date="2020-08" db="EMBL/GenBank/DDBJ databases">
        <title>Plant Genome Project.</title>
        <authorList>
            <person name="Zhang R.-G."/>
        </authorList>
    </citation>
    <scope>NUCLEOTIDE SEQUENCE [LARGE SCALE GENOMIC DNA]</scope>
    <source>
        <tissue evidence="1">Rhizome</tissue>
    </source>
</reference>
<gene>
    <name evidence="1" type="ORF">ZIOFF_060158</name>
</gene>
<proteinExistence type="predicted"/>
<evidence type="ECO:0000313" key="2">
    <source>
        <dbReference type="Proteomes" id="UP000734854"/>
    </source>
</evidence>
<keyword evidence="2" id="KW-1185">Reference proteome</keyword>
<sequence length="495" mass="55595">MALSPPIGTPLSFSSSALSQRPLLLRRLPHQQFYPPFAHPNPVPNSRFWSSRIKPLESVRFDRLLIRHAEEEMGEGFFEAIEELERMVRDPSDVLGELVERLSARELQLVLVYFAQDGRDSYCALEVFDWLRKENRVDAETMELMVSIACGWMERLIGGEHEVGDVVALLNEMDCVGLDPGFSMVEKVVSLYWEKGKKNEAVAFVKDVLRRGGVGSSRIEDGGVGDRGLVGYLVWKMMVDGNYLEAVQLVIDFKENQLKPEVYSYVIALTALVKEQKEFSKALRKLKASIKTGAIDKLDVENLSSIEKYQSVLISNGILLSNWALQEGSSMVSGVVHERLLSLYTCAGLGLEAEQQLWLMKLSGKEPDRELYDAVLATCASQKETGAVNRLLAGAEAMSAGFRKKTFSWLLRGYLKGGYNLDASETLIRMLELGLCPDYLDRVAVLQGLRKSIQESGNIEPYIKLCKLLSDKGLLGPCLLYLYISKYKLWILKML</sequence>
<evidence type="ECO:0000313" key="1">
    <source>
        <dbReference type="EMBL" id="KAG6483510.1"/>
    </source>
</evidence>
<dbReference type="AlphaFoldDB" id="A0A8J5KBY0"/>
<protein>
    <recommendedName>
        <fullName evidence="3">Pentatricopeptide repeat-containing protein</fullName>
    </recommendedName>
</protein>
<dbReference type="EMBL" id="JACMSC010000016">
    <property type="protein sequence ID" value="KAG6483510.1"/>
    <property type="molecule type" value="Genomic_DNA"/>
</dbReference>
<dbReference type="PANTHER" id="PTHR47880">
    <property type="entry name" value="OS05G0353300 PROTEIN"/>
    <property type="match status" value="1"/>
</dbReference>